<keyword evidence="1" id="KW-1133">Transmembrane helix</keyword>
<accession>A0A6C0IWB9</accession>
<keyword evidence="1" id="KW-0812">Transmembrane</keyword>
<proteinExistence type="predicted"/>
<evidence type="ECO:0000313" key="2">
    <source>
        <dbReference type="EMBL" id="QHT97591.1"/>
    </source>
</evidence>
<feature type="transmembrane region" description="Helical" evidence="1">
    <location>
        <begin position="116"/>
        <end position="134"/>
    </location>
</feature>
<reference evidence="2" key="1">
    <citation type="journal article" date="2020" name="Nature">
        <title>Giant virus diversity and host interactions through global metagenomics.</title>
        <authorList>
            <person name="Schulz F."/>
            <person name="Roux S."/>
            <person name="Paez-Espino D."/>
            <person name="Jungbluth S."/>
            <person name="Walsh D.A."/>
            <person name="Denef V.J."/>
            <person name="McMahon K.D."/>
            <person name="Konstantinidis K.T."/>
            <person name="Eloe-Fadrosh E.A."/>
            <person name="Kyrpides N.C."/>
            <person name="Woyke T."/>
        </authorList>
    </citation>
    <scope>NUCLEOTIDE SEQUENCE</scope>
    <source>
        <strain evidence="2">GVMAG-M-3300025572-1</strain>
    </source>
</reference>
<sequence>MKLSFLFALFVIVLTLNGYKLFDLADLIQERGPLALGWTVYNWMTDGQPSSSPLGWLFIHNFLGILHYSIAVLYIIERSSSHYILLERSPLERVFDLSHWAFCLWILPNILRFGRFPWYIALLGNGTPLLIVLLSHDGYRFLRWVGVEVPLRWLWTDLWVYLFGLSMAPLLEVYFLLQR</sequence>
<name>A0A6C0IWB9_9ZZZZ</name>
<organism evidence="2">
    <name type="scientific">viral metagenome</name>
    <dbReference type="NCBI Taxonomy" id="1070528"/>
    <lineage>
        <taxon>unclassified sequences</taxon>
        <taxon>metagenomes</taxon>
        <taxon>organismal metagenomes</taxon>
    </lineage>
</organism>
<keyword evidence="1" id="KW-0472">Membrane</keyword>
<evidence type="ECO:0000256" key="1">
    <source>
        <dbReference type="SAM" id="Phobius"/>
    </source>
</evidence>
<feature type="transmembrane region" description="Helical" evidence="1">
    <location>
        <begin position="158"/>
        <end position="177"/>
    </location>
</feature>
<dbReference type="AlphaFoldDB" id="A0A6C0IWB9"/>
<feature type="transmembrane region" description="Helical" evidence="1">
    <location>
        <begin position="54"/>
        <end position="76"/>
    </location>
</feature>
<dbReference type="EMBL" id="MN740283">
    <property type="protein sequence ID" value="QHT97591.1"/>
    <property type="molecule type" value="Genomic_DNA"/>
</dbReference>
<protein>
    <submittedName>
        <fullName evidence="2">Uncharacterized protein</fullName>
    </submittedName>
</protein>